<sequence>MPRLFVDACSLAYDLGIKYVWIDSICIVQPATNHASDVPSSEDLEDWNREAPMMGRYYQNAWITIAATSAAVENGLFNMRRAGPTPRITRLPYRDKTGEHKGYFYVQGTEPDVLQSEFGTDIEKSELWQRGRVYQERILSRRLITFSGSGFFLYCHTKGPRAPIGDHFLGVSATKKTIMDLGLWKMQQTGKPFSSNYMHWPTIVSEYSGLGLSKLAQDRLVALAGIASEVGRSIEAERTRKRLCDEETSSEHTLRYACGLWLVDPRIDLYWEQATTGLRRRVPGLPTWSWASMADRIRRTDNGQEILAGGMGVRWPMTWLGNPESVSKIRNTTVITTEDNQSWLPQFSQPLRSIPEYQYGNATRFVILTLEGRLLPVHIGTHFTDTEAELAADLTNIEVSDPDSINSALESLNEKRPWGADLWRGVCIPSKPNTILGWASLEHPEMQSDSTVVSSGQIFAFFLGRNEEKGGWLRLGPWLVDRIFYTVLLLRRATISTPGFDNCFERVGIGGLWGLEVDKQYQSAPETTLSLI</sequence>
<dbReference type="Proteomes" id="UP000799324">
    <property type="component" value="Unassembled WGS sequence"/>
</dbReference>
<reference evidence="2" key="1">
    <citation type="journal article" date="2020" name="Stud. Mycol.">
        <title>101 Dothideomycetes genomes: a test case for predicting lifestyles and emergence of pathogens.</title>
        <authorList>
            <person name="Haridas S."/>
            <person name="Albert R."/>
            <person name="Binder M."/>
            <person name="Bloem J."/>
            <person name="Labutti K."/>
            <person name="Salamov A."/>
            <person name="Andreopoulos B."/>
            <person name="Baker S."/>
            <person name="Barry K."/>
            <person name="Bills G."/>
            <person name="Bluhm B."/>
            <person name="Cannon C."/>
            <person name="Castanera R."/>
            <person name="Culley D."/>
            <person name="Daum C."/>
            <person name="Ezra D."/>
            <person name="Gonzalez J."/>
            <person name="Henrissat B."/>
            <person name="Kuo A."/>
            <person name="Liang C."/>
            <person name="Lipzen A."/>
            <person name="Lutzoni F."/>
            <person name="Magnuson J."/>
            <person name="Mondo S."/>
            <person name="Nolan M."/>
            <person name="Ohm R."/>
            <person name="Pangilinan J."/>
            <person name="Park H.-J."/>
            <person name="Ramirez L."/>
            <person name="Alfaro M."/>
            <person name="Sun H."/>
            <person name="Tritt A."/>
            <person name="Yoshinaga Y."/>
            <person name="Zwiers L.-H."/>
            <person name="Turgeon B."/>
            <person name="Goodwin S."/>
            <person name="Spatafora J."/>
            <person name="Crous P."/>
            <person name="Grigoriev I."/>
        </authorList>
    </citation>
    <scope>NUCLEOTIDE SEQUENCE</scope>
    <source>
        <strain evidence="2">CBS 122681</strain>
    </source>
</reference>
<proteinExistence type="predicted"/>
<dbReference type="EMBL" id="MU004435">
    <property type="protein sequence ID" value="KAF2651095.1"/>
    <property type="molecule type" value="Genomic_DNA"/>
</dbReference>
<dbReference type="PANTHER" id="PTHR33112">
    <property type="entry name" value="DOMAIN PROTEIN, PUTATIVE-RELATED"/>
    <property type="match status" value="1"/>
</dbReference>
<protein>
    <recommendedName>
        <fullName evidence="1">Heterokaryon incompatibility domain-containing protein</fullName>
    </recommendedName>
</protein>
<gene>
    <name evidence="2" type="ORF">K491DRAFT_782143</name>
</gene>
<name>A0A6A6STL5_9PLEO</name>
<organism evidence="2 3">
    <name type="scientific">Lophiostoma macrostomum CBS 122681</name>
    <dbReference type="NCBI Taxonomy" id="1314788"/>
    <lineage>
        <taxon>Eukaryota</taxon>
        <taxon>Fungi</taxon>
        <taxon>Dikarya</taxon>
        <taxon>Ascomycota</taxon>
        <taxon>Pezizomycotina</taxon>
        <taxon>Dothideomycetes</taxon>
        <taxon>Pleosporomycetidae</taxon>
        <taxon>Pleosporales</taxon>
        <taxon>Lophiostomataceae</taxon>
        <taxon>Lophiostoma</taxon>
    </lineage>
</organism>
<keyword evidence="3" id="KW-1185">Reference proteome</keyword>
<dbReference type="OrthoDB" id="4161196at2759"/>
<dbReference type="InterPro" id="IPR010730">
    <property type="entry name" value="HET"/>
</dbReference>
<accession>A0A6A6STL5</accession>
<dbReference type="AlphaFoldDB" id="A0A6A6STL5"/>
<dbReference type="Pfam" id="PF06985">
    <property type="entry name" value="HET"/>
    <property type="match status" value="1"/>
</dbReference>
<dbReference type="PANTHER" id="PTHR33112:SF10">
    <property type="entry name" value="TOL"/>
    <property type="match status" value="1"/>
</dbReference>
<evidence type="ECO:0000313" key="2">
    <source>
        <dbReference type="EMBL" id="KAF2651095.1"/>
    </source>
</evidence>
<evidence type="ECO:0000259" key="1">
    <source>
        <dbReference type="Pfam" id="PF06985"/>
    </source>
</evidence>
<feature type="domain" description="Heterokaryon incompatibility" evidence="1">
    <location>
        <begin position="2"/>
        <end position="136"/>
    </location>
</feature>
<evidence type="ECO:0000313" key="3">
    <source>
        <dbReference type="Proteomes" id="UP000799324"/>
    </source>
</evidence>